<gene>
    <name evidence="13" type="ORF">HWQ56_15820</name>
</gene>
<organism evidence="13 14">
    <name type="scientific">Pseudomonas eucalypticola</name>
    <dbReference type="NCBI Taxonomy" id="2599595"/>
    <lineage>
        <taxon>Bacteria</taxon>
        <taxon>Pseudomonadati</taxon>
        <taxon>Pseudomonadota</taxon>
        <taxon>Gammaproteobacteria</taxon>
        <taxon>Pseudomonadales</taxon>
        <taxon>Pseudomonadaceae</taxon>
        <taxon>Pseudomonas</taxon>
    </lineage>
</organism>
<keyword evidence="3 8" id="KW-1134">Transmembrane beta strand</keyword>
<keyword evidence="6 8" id="KW-0472">Membrane</keyword>
<dbReference type="Proteomes" id="UP000509568">
    <property type="component" value="Chromosome"/>
</dbReference>
<dbReference type="InterPro" id="IPR037066">
    <property type="entry name" value="Plug_dom_sf"/>
</dbReference>
<dbReference type="PANTHER" id="PTHR47234">
    <property type="match status" value="1"/>
</dbReference>
<dbReference type="InterPro" id="IPR000531">
    <property type="entry name" value="Beta-barrel_TonB"/>
</dbReference>
<feature type="signal peptide" evidence="10">
    <location>
        <begin position="1"/>
        <end position="33"/>
    </location>
</feature>
<evidence type="ECO:0000256" key="7">
    <source>
        <dbReference type="ARBA" id="ARBA00023237"/>
    </source>
</evidence>
<dbReference type="Pfam" id="PF00593">
    <property type="entry name" value="TonB_dep_Rec_b-barrel"/>
    <property type="match status" value="1"/>
</dbReference>
<evidence type="ECO:0000259" key="12">
    <source>
        <dbReference type="Pfam" id="PF07715"/>
    </source>
</evidence>
<evidence type="ECO:0000259" key="11">
    <source>
        <dbReference type="Pfam" id="PF00593"/>
    </source>
</evidence>
<reference evidence="13 14" key="1">
    <citation type="submission" date="2020-06" db="EMBL/GenBank/DDBJ databases">
        <title>Pseudomonas eucalypticola sp. nov., an endophyte of Eucalyptus dunnii leaves with biocontrol ability of eucalyptus leaf blight.</title>
        <authorList>
            <person name="Liu Y."/>
            <person name="Song Z."/>
            <person name="Zeng H."/>
            <person name="Lu M."/>
            <person name="Wang X."/>
            <person name="Lian X."/>
            <person name="Zhang Q."/>
        </authorList>
    </citation>
    <scope>NUCLEOTIDE SEQUENCE [LARGE SCALE GENOMIC DNA]</scope>
    <source>
        <strain evidence="13 14">NP-1</strain>
    </source>
</reference>
<dbReference type="PANTHER" id="PTHR47234:SF3">
    <property type="entry name" value="SECRETIN_TONB SHORT N-TERMINAL DOMAIN-CONTAINING PROTEIN"/>
    <property type="match status" value="1"/>
</dbReference>
<dbReference type="InterPro" id="IPR012910">
    <property type="entry name" value="Plug_dom"/>
</dbReference>
<evidence type="ECO:0000256" key="6">
    <source>
        <dbReference type="ARBA" id="ARBA00023136"/>
    </source>
</evidence>
<keyword evidence="10" id="KW-0732">Signal</keyword>
<evidence type="ECO:0000256" key="4">
    <source>
        <dbReference type="ARBA" id="ARBA00022692"/>
    </source>
</evidence>
<evidence type="ECO:0000256" key="9">
    <source>
        <dbReference type="RuleBase" id="RU003357"/>
    </source>
</evidence>
<feature type="chain" id="PRO_5028964539" evidence="10">
    <location>
        <begin position="34"/>
        <end position="815"/>
    </location>
</feature>
<dbReference type="Gene3D" id="2.170.130.10">
    <property type="entry name" value="TonB-dependent receptor, plug domain"/>
    <property type="match status" value="1"/>
</dbReference>
<dbReference type="PROSITE" id="PS52016">
    <property type="entry name" value="TONB_DEPENDENT_REC_3"/>
    <property type="match status" value="1"/>
</dbReference>
<keyword evidence="14" id="KW-1185">Reference proteome</keyword>
<dbReference type="KEGG" id="pez:HWQ56_15820"/>
<keyword evidence="7 8" id="KW-0998">Cell outer membrane</keyword>
<dbReference type="GO" id="GO:0009279">
    <property type="term" value="C:cell outer membrane"/>
    <property type="evidence" value="ECO:0007669"/>
    <property type="project" value="UniProtKB-SubCell"/>
</dbReference>
<dbReference type="Pfam" id="PF07715">
    <property type="entry name" value="Plug"/>
    <property type="match status" value="1"/>
</dbReference>
<comment type="subcellular location">
    <subcellularLocation>
        <location evidence="1 8">Cell outer membrane</location>
        <topology evidence="1 8">Multi-pass membrane protein</topology>
    </subcellularLocation>
</comment>
<feature type="domain" description="TonB-dependent receptor plug" evidence="12">
    <location>
        <begin position="62"/>
        <end position="181"/>
    </location>
</feature>
<feature type="domain" description="TonB-dependent receptor-like beta-barrel" evidence="11">
    <location>
        <begin position="305"/>
        <end position="776"/>
    </location>
</feature>
<evidence type="ECO:0000256" key="1">
    <source>
        <dbReference type="ARBA" id="ARBA00004571"/>
    </source>
</evidence>
<evidence type="ECO:0000313" key="13">
    <source>
        <dbReference type="EMBL" id="QKZ05177.1"/>
    </source>
</evidence>
<dbReference type="InterPro" id="IPR036942">
    <property type="entry name" value="Beta-barrel_TonB_sf"/>
</dbReference>
<dbReference type="SUPFAM" id="SSF56935">
    <property type="entry name" value="Porins"/>
    <property type="match status" value="1"/>
</dbReference>
<dbReference type="EMBL" id="CP056030">
    <property type="protein sequence ID" value="QKZ05177.1"/>
    <property type="molecule type" value="Genomic_DNA"/>
</dbReference>
<evidence type="ECO:0000256" key="3">
    <source>
        <dbReference type="ARBA" id="ARBA00022452"/>
    </source>
</evidence>
<protein>
    <submittedName>
        <fullName evidence="13">TonB-dependent receptor</fullName>
    </submittedName>
</protein>
<accession>A0A7D5D854</accession>
<proteinExistence type="inferred from homology"/>
<name>A0A7D5D854_9PSED</name>
<evidence type="ECO:0000256" key="2">
    <source>
        <dbReference type="ARBA" id="ARBA00022448"/>
    </source>
</evidence>
<sequence>MPYSPLPKQPKTFPLCALSVSVWLATAAPLANADTTTADTQLKTVTVTTSAEAARAQQRTLVDSSTPTDIISNDALVKTGRAELSEAIAKLLPSFTFGSNIAGFNSTTRPLSNRGMGPEYTLVLVNGKRRHLGAAIQQGSTDNSGANVVDIDMIPISAIDHIEVLKDAAAARYGSDAVAGVVNIILKSQDAGGHVETSYGELFSGEGATKKIAADEGFKLGDNGGFLHLSADARKRGYASWDGKADSTIKAYNDPVKEASWDRVAIKNGDPELKAYNVGYNAELPLNDVTLYSFGTYGERKAVIQNYYRFPNGTASVPEIFPDGYYPVNNLRDIDYQFVFGGKGDVGGWNYDLSTSYGRDTLKYSSELNLNPSLGVDSPTSFNNLATFRSDQWVNNLDFSRRFENPFNLGVPVTVSTGIEHKWERFSTFAGSADSYETGTYNAASGAQASVIIRPEDEVDLIRNTYATYLDLGFDLTSRWYADVAARLEHFDDYNGNKLGLKFNSRYKLTDTVAVRGTVGTGVRAPSLTQTGYTTTDSRVNTDVNGNVVPATTRLTPSDSSLAQALGGSALKPEKSQNLGLGITWQPAPRTSVTADAYLVDIQNRIALTSAIYDHGDGVVNSILAAQGVTAGTWVDYYTNAFDTRTRGLDVVADYTTPFGAFGDVRWSAAFNYNKTTITDAKDTPASLANAGVTLVGRNREGDLTDALPKTKWILGANWKVGNWNTNLTTTRYGSVSTLAVNESGDRSFGAKWLTDLDVSYTFFDHLTVSLGGSNIFDVRPDKNAVYSSLGLAPYGNPPFYPGGGSWYTKLAYDF</sequence>
<dbReference type="InterPro" id="IPR039426">
    <property type="entry name" value="TonB-dep_rcpt-like"/>
</dbReference>
<keyword evidence="2 8" id="KW-0813">Transport</keyword>
<evidence type="ECO:0000256" key="5">
    <source>
        <dbReference type="ARBA" id="ARBA00023077"/>
    </source>
</evidence>
<keyword evidence="5 9" id="KW-0798">TonB box</keyword>
<evidence type="ECO:0000256" key="10">
    <source>
        <dbReference type="SAM" id="SignalP"/>
    </source>
</evidence>
<keyword evidence="13" id="KW-0675">Receptor</keyword>
<evidence type="ECO:0000313" key="14">
    <source>
        <dbReference type="Proteomes" id="UP000509568"/>
    </source>
</evidence>
<dbReference type="AlphaFoldDB" id="A0A7D5D854"/>
<evidence type="ECO:0000256" key="8">
    <source>
        <dbReference type="PROSITE-ProRule" id="PRU01360"/>
    </source>
</evidence>
<keyword evidence="4 8" id="KW-0812">Transmembrane</keyword>
<dbReference type="RefSeq" id="WP_176571102.1">
    <property type="nucleotide sequence ID" value="NZ_CP056030.1"/>
</dbReference>
<dbReference type="Gene3D" id="2.40.170.20">
    <property type="entry name" value="TonB-dependent receptor, beta-barrel domain"/>
    <property type="match status" value="1"/>
</dbReference>
<comment type="similarity">
    <text evidence="8 9">Belongs to the TonB-dependent receptor family.</text>
</comment>
<dbReference type="CDD" id="cd01347">
    <property type="entry name" value="ligand_gated_channel"/>
    <property type="match status" value="1"/>
</dbReference>